<feature type="transmembrane region" description="Helical" evidence="1">
    <location>
        <begin position="274"/>
        <end position="293"/>
    </location>
</feature>
<dbReference type="RefSeq" id="WP_127885998.1">
    <property type="nucleotide sequence ID" value="NZ_CP028137.1"/>
</dbReference>
<dbReference type="EMBL" id="CP028137">
    <property type="protein sequence ID" value="AZZ50893.1"/>
    <property type="molecule type" value="Genomic_DNA"/>
</dbReference>
<keyword evidence="1" id="KW-0472">Membrane</keyword>
<reference evidence="2 3" key="1">
    <citation type="submission" date="2018-03" db="EMBL/GenBank/DDBJ databases">
        <title>Bacteriophage NCPPB3778 and a type I-E CRISPR drive the evolution of the US Biological Select Agent, Rathayibacter toxicus.</title>
        <authorList>
            <person name="Davis E.W.II."/>
            <person name="Tabima J.F."/>
            <person name="Weisberg A.J."/>
            <person name="Dantas Lopes L."/>
            <person name="Wiseman M.S."/>
            <person name="Wiseman M.S."/>
            <person name="Pupko T."/>
            <person name="Belcher M.S."/>
            <person name="Sechler A.J."/>
            <person name="Tancos M.A."/>
            <person name="Schroeder B.K."/>
            <person name="Murray T.D."/>
            <person name="Luster D.G."/>
            <person name="Schneider W.L."/>
            <person name="Rogers E."/>
            <person name="Andreote F.D."/>
            <person name="Grunwald N.J."/>
            <person name="Putnam M.L."/>
            <person name="Chang J.H."/>
        </authorList>
    </citation>
    <scope>NUCLEOTIDE SEQUENCE [LARGE SCALE GENOMIC DNA]</scope>
    <source>
        <strain evidence="2 3">DSM 15932</strain>
    </source>
</reference>
<feature type="transmembrane region" description="Helical" evidence="1">
    <location>
        <begin position="147"/>
        <end position="165"/>
    </location>
</feature>
<keyword evidence="1" id="KW-0812">Transmembrane</keyword>
<evidence type="ECO:0000313" key="3">
    <source>
        <dbReference type="Proteomes" id="UP000285317"/>
    </source>
</evidence>
<name>A0A3Q9UWL3_9MICO</name>
<dbReference type="AlphaFoldDB" id="A0A3Q9UWL3"/>
<feature type="transmembrane region" description="Helical" evidence="1">
    <location>
        <begin position="246"/>
        <end position="267"/>
    </location>
</feature>
<feature type="transmembrane region" description="Helical" evidence="1">
    <location>
        <begin position="336"/>
        <end position="357"/>
    </location>
</feature>
<dbReference type="InterPro" id="IPR036259">
    <property type="entry name" value="MFS_trans_sf"/>
</dbReference>
<feature type="transmembrane region" description="Helical" evidence="1">
    <location>
        <begin position="106"/>
        <end position="126"/>
    </location>
</feature>
<keyword evidence="1" id="KW-1133">Transmembrane helix</keyword>
<protein>
    <recommendedName>
        <fullName evidence="4">MFS transporter</fullName>
    </recommendedName>
</protein>
<feature type="transmembrane region" description="Helical" evidence="1">
    <location>
        <begin position="20"/>
        <end position="42"/>
    </location>
</feature>
<accession>A0A3Q9UWL3</accession>
<dbReference type="KEGG" id="rfs:C1I64_01725"/>
<feature type="transmembrane region" description="Helical" evidence="1">
    <location>
        <begin position="299"/>
        <end position="324"/>
    </location>
</feature>
<dbReference type="SUPFAM" id="SSF103473">
    <property type="entry name" value="MFS general substrate transporter"/>
    <property type="match status" value="1"/>
</dbReference>
<evidence type="ECO:0008006" key="4">
    <source>
        <dbReference type="Google" id="ProtNLM"/>
    </source>
</evidence>
<sequence length="389" mass="39004">MTSDALPTTAAAAPRLPRPLAGALLSNAVFGGITAVGVPVALDAAGLAKVQIAVFFVVNAAIAIGYNTLLVPRIRRAGYPRSALLATSLAVPAGLLLVRASGGHVVVLYLGGALMLFVSTLVPQLFGRVAAQGRGDTQESSIARMRAVLISGYILGLILYALLAQAGLDPLLAAVAAALVTAACATDCRSIGPAPPDGPPSDGSTRPRLVLVFVAALALVALLKSVDTLRAIYLPLFAVSSGVPAAHVPPVLLASAVLELAALPALTRLSSARGSVLTLAVVALAGVLAFSILSSTQSYPALLVSQAVYAVAAAGYQSIGLLLLERTSGGGPGAGASAYVAVVQIGTVLGAPLPLAVTGYDPRMFLLAVGLAATALLLALTLRLAGHRF</sequence>
<feature type="transmembrane region" description="Helical" evidence="1">
    <location>
        <begin position="363"/>
        <end position="385"/>
    </location>
</feature>
<feature type="transmembrane region" description="Helical" evidence="1">
    <location>
        <begin position="48"/>
        <end position="71"/>
    </location>
</feature>
<feature type="transmembrane region" description="Helical" evidence="1">
    <location>
        <begin position="83"/>
        <end position="100"/>
    </location>
</feature>
<proteinExistence type="predicted"/>
<gene>
    <name evidence="2" type="ORF">C1I64_01725</name>
</gene>
<feature type="transmembrane region" description="Helical" evidence="1">
    <location>
        <begin position="209"/>
        <end position="226"/>
    </location>
</feature>
<organism evidence="2 3">
    <name type="scientific">Rathayibacter festucae DSM 15932</name>
    <dbReference type="NCBI Taxonomy" id="1328866"/>
    <lineage>
        <taxon>Bacteria</taxon>
        <taxon>Bacillati</taxon>
        <taxon>Actinomycetota</taxon>
        <taxon>Actinomycetes</taxon>
        <taxon>Micrococcales</taxon>
        <taxon>Microbacteriaceae</taxon>
        <taxon>Rathayibacter</taxon>
    </lineage>
</organism>
<evidence type="ECO:0000313" key="2">
    <source>
        <dbReference type="EMBL" id="AZZ50893.1"/>
    </source>
</evidence>
<dbReference type="Proteomes" id="UP000285317">
    <property type="component" value="Chromosome"/>
</dbReference>
<evidence type="ECO:0000256" key="1">
    <source>
        <dbReference type="SAM" id="Phobius"/>
    </source>
</evidence>